<protein>
    <submittedName>
        <fullName evidence="2">Uncharacterized protein</fullName>
    </submittedName>
</protein>
<gene>
    <name evidence="2" type="ORF">Pmani_025315</name>
</gene>
<reference evidence="2" key="1">
    <citation type="submission" date="2023-11" db="EMBL/GenBank/DDBJ databases">
        <title>Genome assemblies of two species of porcelain crab, Petrolisthes cinctipes and Petrolisthes manimaculis (Anomura: Porcellanidae).</title>
        <authorList>
            <person name="Angst P."/>
        </authorList>
    </citation>
    <scope>NUCLEOTIDE SEQUENCE</scope>
    <source>
        <strain evidence="2">PB745_02</strain>
        <tissue evidence="2">Gill</tissue>
    </source>
</reference>
<comment type="caution">
    <text evidence="2">The sequence shown here is derived from an EMBL/GenBank/DDBJ whole genome shotgun (WGS) entry which is preliminary data.</text>
</comment>
<dbReference type="EMBL" id="JAWZYT010002705">
    <property type="protein sequence ID" value="KAK4302600.1"/>
    <property type="molecule type" value="Genomic_DNA"/>
</dbReference>
<feature type="region of interest" description="Disordered" evidence="1">
    <location>
        <begin position="53"/>
        <end position="97"/>
    </location>
</feature>
<evidence type="ECO:0000256" key="1">
    <source>
        <dbReference type="SAM" id="MobiDB-lite"/>
    </source>
</evidence>
<proteinExistence type="predicted"/>
<dbReference type="Proteomes" id="UP001292094">
    <property type="component" value="Unassembled WGS sequence"/>
</dbReference>
<keyword evidence="3" id="KW-1185">Reference proteome</keyword>
<accession>A0AAE1U1A1</accession>
<organism evidence="2 3">
    <name type="scientific">Petrolisthes manimaculis</name>
    <dbReference type="NCBI Taxonomy" id="1843537"/>
    <lineage>
        <taxon>Eukaryota</taxon>
        <taxon>Metazoa</taxon>
        <taxon>Ecdysozoa</taxon>
        <taxon>Arthropoda</taxon>
        <taxon>Crustacea</taxon>
        <taxon>Multicrustacea</taxon>
        <taxon>Malacostraca</taxon>
        <taxon>Eumalacostraca</taxon>
        <taxon>Eucarida</taxon>
        <taxon>Decapoda</taxon>
        <taxon>Pleocyemata</taxon>
        <taxon>Anomura</taxon>
        <taxon>Galatheoidea</taxon>
        <taxon>Porcellanidae</taxon>
        <taxon>Petrolisthes</taxon>
    </lineage>
</organism>
<name>A0AAE1U1A1_9EUCA</name>
<dbReference type="AlphaFoldDB" id="A0AAE1U1A1"/>
<evidence type="ECO:0000313" key="3">
    <source>
        <dbReference type="Proteomes" id="UP001292094"/>
    </source>
</evidence>
<evidence type="ECO:0000313" key="2">
    <source>
        <dbReference type="EMBL" id="KAK4302600.1"/>
    </source>
</evidence>
<sequence length="97" mass="10491">MRGKEESCQDRCGSVGGCCCCPANQPTKTSPKKYDPAVHGIKDTYTTYKLTPDEDLEVPAPSPYFDALLRPPPTTTPTSDTAPGCPFYHQRAPPTSV</sequence>